<dbReference type="Proteomes" id="UP001066276">
    <property type="component" value="Chromosome 11"/>
</dbReference>
<evidence type="ECO:0000313" key="3">
    <source>
        <dbReference type="Proteomes" id="UP001066276"/>
    </source>
</evidence>
<organism evidence="2 3">
    <name type="scientific">Pleurodeles waltl</name>
    <name type="common">Iberian ribbed newt</name>
    <dbReference type="NCBI Taxonomy" id="8319"/>
    <lineage>
        <taxon>Eukaryota</taxon>
        <taxon>Metazoa</taxon>
        <taxon>Chordata</taxon>
        <taxon>Craniata</taxon>
        <taxon>Vertebrata</taxon>
        <taxon>Euteleostomi</taxon>
        <taxon>Amphibia</taxon>
        <taxon>Batrachia</taxon>
        <taxon>Caudata</taxon>
        <taxon>Salamandroidea</taxon>
        <taxon>Salamandridae</taxon>
        <taxon>Pleurodelinae</taxon>
        <taxon>Pleurodeles</taxon>
    </lineage>
</organism>
<accession>A0AAV7LSM9</accession>
<keyword evidence="3" id="KW-1185">Reference proteome</keyword>
<protein>
    <submittedName>
        <fullName evidence="2">Uncharacterized protein</fullName>
    </submittedName>
</protein>
<feature type="compositionally biased region" description="Low complexity" evidence="1">
    <location>
        <begin position="70"/>
        <end position="85"/>
    </location>
</feature>
<comment type="caution">
    <text evidence="2">The sequence shown here is derived from an EMBL/GenBank/DDBJ whole genome shotgun (WGS) entry which is preliminary data.</text>
</comment>
<name>A0AAV7LSM9_PLEWA</name>
<sequence>MHTRLRGSPRTREREAEEAPAPDQGGAQGSCAPDKEAGRGPAGERAAPVSDSRSRLQGASRLLPPFLSSGRPAGAWPGRGAVRAAHPTRRGRPQAPQLGCPGAPATTNRRSPTGGPRGSAQALRCRSSTRGSCGRILRSQGPAASLPQSPPFRHRYGSRDPRVLGVAPR</sequence>
<proteinExistence type="predicted"/>
<reference evidence="2" key="1">
    <citation type="journal article" date="2022" name="bioRxiv">
        <title>Sequencing and chromosome-scale assembly of the giantPleurodeles waltlgenome.</title>
        <authorList>
            <person name="Brown T."/>
            <person name="Elewa A."/>
            <person name="Iarovenko S."/>
            <person name="Subramanian E."/>
            <person name="Araus A.J."/>
            <person name="Petzold A."/>
            <person name="Susuki M."/>
            <person name="Suzuki K.-i.T."/>
            <person name="Hayashi T."/>
            <person name="Toyoda A."/>
            <person name="Oliveira C."/>
            <person name="Osipova E."/>
            <person name="Leigh N.D."/>
            <person name="Simon A."/>
            <person name="Yun M.H."/>
        </authorList>
    </citation>
    <scope>NUCLEOTIDE SEQUENCE</scope>
    <source>
        <strain evidence="2">20211129_DDA</strain>
        <tissue evidence="2">Liver</tissue>
    </source>
</reference>
<feature type="region of interest" description="Disordered" evidence="1">
    <location>
        <begin position="1"/>
        <end position="169"/>
    </location>
</feature>
<evidence type="ECO:0000256" key="1">
    <source>
        <dbReference type="SAM" id="MobiDB-lite"/>
    </source>
</evidence>
<evidence type="ECO:0000313" key="2">
    <source>
        <dbReference type="EMBL" id="KAJ1093347.1"/>
    </source>
</evidence>
<gene>
    <name evidence="2" type="ORF">NDU88_006451</name>
</gene>
<dbReference type="AlphaFoldDB" id="A0AAV7LSM9"/>
<dbReference type="EMBL" id="JANPWB010000015">
    <property type="protein sequence ID" value="KAJ1093347.1"/>
    <property type="molecule type" value="Genomic_DNA"/>
</dbReference>
<feature type="compositionally biased region" description="Low complexity" evidence="1">
    <location>
        <begin position="124"/>
        <end position="135"/>
    </location>
</feature>